<protein>
    <recommendedName>
        <fullName evidence="1">YchJ-like middle NTF2-like domain-containing protein</fullName>
    </recommendedName>
</protein>
<dbReference type="InterPro" id="IPR004027">
    <property type="entry name" value="SEC_C_motif"/>
</dbReference>
<dbReference type="InterPro" id="IPR048469">
    <property type="entry name" value="YchJ-like_M"/>
</dbReference>
<evidence type="ECO:0000259" key="1">
    <source>
        <dbReference type="Pfam" id="PF17775"/>
    </source>
</evidence>
<dbReference type="PANTHER" id="PTHR33747:SF1">
    <property type="entry name" value="ADENYLATE CYCLASE-ASSOCIATED CAP C-TERMINAL DOMAIN-CONTAINING PROTEIN"/>
    <property type="match status" value="1"/>
</dbReference>
<name>A0A6S6THF1_9BACT</name>
<gene>
    <name evidence="2" type="ORF">HELGO_WM4300</name>
</gene>
<evidence type="ECO:0000313" key="2">
    <source>
        <dbReference type="EMBL" id="CAA6814852.1"/>
    </source>
</evidence>
<accession>A0A6S6THF1</accession>
<dbReference type="Pfam" id="PF02810">
    <property type="entry name" value="SEC-C"/>
    <property type="match status" value="1"/>
</dbReference>
<dbReference type="EMBL" id="CACVAU010000044">
    <property type="protein sequence ID" value="CAA6814852.1"/>
    <property type="molecule type" value="Genomic_DNA"/>
</dbReference>
<dbReference type="SUPFAM" id="SSF54427">
    <property type="entry name" value="NTF2-like"/>
    <property type="match status" value="1"/>
</dbReference>
<dbReference type="SUPFAM" id="SSF103642">
    <property type="entry name" value="Sec-C motif"/>
    <property type="match status" value="1"/>
</dbReference>
<dbReference type="Pfam" id="PF17775">
    <property type="entry name" value="YchJ_M-like"/>
    <property type="match status" value="1"/>
</dbReference>
<dbReference type="InterPro" id="IPR032710">
    <property type="entry name" value="NTF2-like_dom_sf"/>
</dbReference>
<dbReference type="Gene3D" id="3.10.450.50">
    <property type="match status" value="1"/>
</dbReference>
<organism evidence="2">
    <name type="scientific">uncultured Sulfurovum sp</name>
    <dbReference type="NCBI Taxonomy" id="269237"/>
    <lineage>
        <taxon>Bacteria</taxon>
        <taxon>Pseudomonadati</taxon>
        <taxon>Campylobacterota</taxon>
        <taxon>Epsilonproteobacteria</taxon>
        <taxon>Campylobacterales</taxon>
        <taxon>Sulfurovaceae</taxon>
        <taxon>Sulfurovum</taxon>
        <taxon>environmental samples</taxon>
    </lineage>
</organism>
<feature type="domain" description="YchJ-like middle NTF2-like" evidence="1">
    <location>
        <begin position="33"/>
        <end position="130"/>
    </location>
</feature>
<sequence length="133" mass="15191">MKKISPNSTCPCGSKNKYKKCCLIYHKGAKPKTALLLMQSRYSAYAVGNSSYIVTTTHENNVQYMADIKAWKESIEVFCKETEFLGLEVLEFIEGEEEAFVIFKALLSSGEMIEKSRFLKVNGFWLYENGEVF</sequence>
<dbReference type="PANTHER" id="PTHR33747">
    <property type="entry name" value="UPF0225 PROTEIN SCO1677"/>
    <property type="match status" value="1"/>
</dbReference>
<reference evidence="2" key="1">
    <citation type="submission" date="2020-01" db="EMBL/GenBank/DDBJ databases">
        <authorList>
            <person name="Meier V. D."/>
            <person name="Meier V D."/>
        </authorList>
    </citation>
    <scope>NUCLEOTIDE SEQUENCE</scope>
    <source>
        <strain evidence="2">HLG_WM_MAG_05</strain>
    </source>
</reference>
<proteinExistence type="predicted"/>
<dbReference type="AlphaFoldDB" id="A0A6S6THF1"/>